<evidence type="ECO:0000313" key="1">
    <source>
        <dbReference type="EMBL" id="SEH58108.1"/>
    </source>
</evidence>
<dbReference type="PANTHER" id="PTHR13707">
    <property type="entry name" value="KETOACID-COENZYME A TRANSFERASE"/>
    <property type="match status" value="1"/>
</dbReference>
<reference evidence="2" key="1">
    <citation type="submission" date="2016-06" db="EMBL/GenBank/DDBJ databases">
        <authorList>
            <person name="Petersen J."/>
            <person name="Sayavedra L."/>
        </authorList>
    </citation>
    <scope>NUCLEOTIDE SEQUENCE [LARGE SCALE GENOMIC DNA]</scope>
    <source>
        <strain evidence="2">BazSymA</strain>
    </source>
</reference>
<organism evidence="1 2">
    <name type="scientific">Bathymodiolus azoricus thioautotrophic gill symbiont</name>
    <dbReference type="NCBI Taxonomy" id="235205"/>
    <lineage>
        <taxon>Bacteria</taxon>
        <taxon>Pseudomonadati</taxon>
        <taxon>Pseudomonadota</taxon>
        <taxon>Gammaproteobacteria</taxon>
        <taxon>sulfur-oxidizing symbionts</taxon>
    </lineage>
</organism>
<protein>
    <submittedName>
        <fullName evidence="1">Succinyl-CoA:3-ketoacid-coenzyme A transferasesubunit A / Succinyl-CoA:3-ketoacid-coenzymeA transferase subunit B</fullName>
        <ecNumber evidence="1">2.8.3.5</ecNumber>
    </submittedName>
</protein>
<dbReference type="PANTHER" id="PTHR13707:SF23">
    <property type="entry name" value="SUCCINYL-COA:3-KETOACID-COENZYME A TRANSFERASE"/>
    <property type="match status" value="1"/>
</dbReference>
<dbReference type="InterPro" id="IPR037171">
    <property type="entry name" value="NagB/RpiA_transferase-like"/>
</dbReference>
<dbReference type="InterPro" id="IPR004165">
    <property type="entry name" value="CoA_trans_fam_I"/>
</dbReference>
<dbReference type="SUPFAM" id="SSF100950">
    <property type="entry name" value="NagB/RpiA/CoA transferase-like"/>
    <property type="match status" value="1"/>
</dbReference>
<accession>A0A1H6J7F3</accession>
<gene>
    <name evidence="1" type="ORF">BAZSYMA_V2ACONTIG20046_0</name>
</gene>
<keyword evidence="1" id="KW-0808">Transferase</keyword>
<dbReference type="Proteomes" id="UP000198988">
    <property type="component" value="Unassembled WGS sequence"/>
</dbReference>
<dbReference type="OrthoDB" id="9777193at2"/>
<sequence>MQGTLAERIRAGGAGVPAFFTPTGYGTLIQKGGAPIKYNPDKSIGIASQPREVSHVTSVGTREISLPKVVCVQGICND</sequence>
<dbReference type="EMBL" id="CDSC02000015">
    <property type="protein sequence ID" value="SEH58108.1"/>
    <property type="molecule type" value="Genomic_DNA"/>
</dbReference>
<dbReference type="Gene3D" id="3.40.1080.10">
    <property type="entry name" value="Glutaconate Coenzyme A-transferase"/>
    <property type="match status" value="1"/>
</dbReference>
<dbReference type="Pfam" id="PF01144">
    <property type="entry name" value="CoA_trans"/>
    <property type="match status" value="1"/>
</dbReference>
<dbReference type="GO" id="GO:0008260">
    <property type="term" value="F:succinyl-CoA:3-oxo-acid CoA-transferase activity"/>
    <property type="evidence" value="ECO:0007669"/>
    <property type="project" value="UniProtKB-EC"/>
</dbReference>
<evidence type="ECO:0000313" key="2">
    <source>
        <dbReference type="Proteomes" id="UP000198988"/>
    </source>
</evidence>
<proteinExistence type="predicted"/>
<dbReference type="AlphaFoldDB" id="A0A1H6J7F3"/>
<dbReference type="EC" id="2.8.3.5" evidence="1"/>
<name>A0A1H6J7F3_9GAMM</name>